<proteinExistence type="predicted"/>
<protein>
    <submittedName>
        <fullName evidence="1">Uncharacterized protein</fullName>
    </submittedName>
</protein>
<evidence type="ECO:0000313" key="1">
    <source>
        <dbReference type="EMBL" id="KKM67090.1"/>
    </source>
</evidence>
<reference evidence="1" key="1">
    <citation type="journal article" date="2015" name="Nature">
        <title>Complex archaea that bridge the gap between prokaryotes and eukaryotes.</title>
        <authorList>
            <person name="Spang A."/>
            <person name="Saw J.H."/>
            <person name="Jorgensen S.L."/>
            <person name="Zaremba-Niedzwiedzka K."/>
            <person name="Martijn J."/>
            <person name="Lind A.E."/>
            <person name="van Eijk R."/>
            <person name="Schleper C."/>
            <person name="Guy L."/>
            <person name="Ettema T.J."/>
        </authorList>
    </citation>
    <scope>NUCLEOTIDE SEQUENCE</scope>
</reference>
<comment type="caution">
    <text evidence="1">The sequence shown here is derived from an EMBL/GenBank/DDBJ whole genome shotgun (WGS) entry which is preliminary data.</text>
</comment>
<sequence length="97" mass="11262">MNEKDIKNIKKLAKKSLKKKWYPLKKGKKDIYKGGSCAFCEDLESKRETIKRRAGEEYCSICYINLLIPGFCLYITHRNISSVIEILEQLANYGVLK</sequence>
<dbReference type="AlphaFoldDB" id="A0A0F9LRT5"/>
<organism evidence="1">
    <name type="scientific">marine sediment metagenome</name>
    <dbReference type="NCBI Taxonomy" id="412755"/>
    <lineage>
        <taxon>unclassified sequences</taxon>
        <taxon>metagenomes</taxon>
        <taxon>ecological metagenomes</taxon>
    </lineage>
</organism>
<accession>A0A0F9LRT5</accession>
<gene>
    <name evidence="1" type="ORF">LCGC14_1474760</name>
</gene>
<name>A0A0F9LRT5_9ZZZZ</name>
<dbReference type="EMBL" id="LAZR01010412">
    <property type="protein sequence ID" value="KKM67090.1"/>
    <property type="molecule type" value="Genomic_DNA"/>
</dbReference>